<evidence type="ECO:0000313" key="2">
    <source>
        <dbReference type="Proteomes" id="UP000438429"/>
    </source>
</evidence>
<accession>A0A6A4TFY6</accession>
<dbReference type="AlphaFoldDB" id="A0A6A4TFY6"/>
<organism evidence="1 2">
    <name type="scientific">Scophthalmus maximus</name>
    <name type="common">Turbot</name>
    <name type="synonym">Psetta maxima</name>
    <dbReference type="NCBI Taxonomy" id="52904"/>
    <lineage>
        <taxon>Eukaryota</taxon>
        <taxon>Metazoa</taxon>
        <taxon>Chordata</taxon>
        <taxon>Craniata</taxon>
        <taxon>Vertebrata</taxon>
        <taxon>Euteleostomi</taxon>
        <taxon>Actinopterygii</taxon>
        <taxon>Neopterygii</taxon>
        <taxon>Teleostei</taxon>
        <taxon>Neoteleostei</taxon>
        <taxon>Acanthomorphata</taxon>
        <taxon>Carangaria</taxon>
        <taxon>Pleuronectiformes</taxon>
        <taxon>Pleuronectoidei</taxon>
        <taxon>Scophthalmidae</taxon>
        <taxon>Scophthalmus</taxon>
    </lineage>
</organism>
<sequence length="143" mass="15617">MKLTLCARRFAERAVNQTPPARVRGRGVQLKVTAGAKWRSSGLDVSVLTTTNDQSEKIFSVLLHHGADSRRWFEMAAWGGEQQRCREAAEKTQGGLTVLSGRGSTGEAATDMTVTHLHYIITLMSPTADTAEDDCISGWNDPL</sequence>
<gene>
    <name evidence="1" type="ORF">F2P81_006202</name>
</gene>
<evidence type="ECO:0000313" key="1">
    <source>
        <dbReference type="EMBL" id="KAF0042670.1"/>
    </source>
</evidence>
<reference evidence="1 2" key="1">
    <citation type="submission" date="2019-06" db="EMBL/GenBank/DDBJ databases">
        <title>Draft genomes of female and male turbot (Scophthalmus maximus).</title>
        <authorList>
            <person name="Xu H."/>
            <person name="Xu X.-W."/>
            <person name="Shao C."/>
            <person name="Chen S."/>
        </authorList>
    </citation>
    <scope>NUCLEOTIDE SEQUENCE [LARGE SCALE GENOMIC DNA]</scope>
    <source>
        <strain evidence="1">Ysfricsl-2016a</strain>
        <tissue evidence="1">Blood</tissue>
    </source>
</reference>
<name>A0A6A4TFY6_SCOMX</name>
<comment type="caution">
    <text evidence="1">The sequence shown here is derived from an EMBL/GenBank/DDBJ whole genome shotgun (WGS) entry which is preliminary data.</text>
</comment>
<proteinExistence type="predicted"/>
<dbReference type="EMBL" id="VEVO01000005">
    <property type="protein sequence ID" value="KAF0042670.1"/>
    <property type="molecule type" value="Genomic_DNA"/>
</dbReference>
<dbReference type="Proteomes" id="UP000438429">
    <property type="component" value="Unassembled WGS sequence"/>
</dbReference>
<protein>
    <submittedName>
        <fullName evidence="1">Uncharacterized protein</fullName>
    </submittedName>
</protein>